<keyword evidence="3" id="KW-0233">DNA recombination</keyword>
<evidence type="ECO:0000256" key="3">
    <source>
        <dbReference type="ARBA" id="ARBA00023172"/>
    </source>
</evidence>
<evidence type="ECO:0000256" key="2">
    <source>
        <dbReference type="ARBA" id="ARBA00023125"/>
    </source>
</evidence>
<evidence type="ECO:0000313" key="5">
    <source>
        <dbReference type="EMBL" id="OLN27176.1"/>
    </source>
</evidence>
<dbReference type="GO" id="GO:0006310">
    <property type="term" value="P:DNA recombination"/>
    <property type="evidence" value="ECO:0007669"/>
    <property type="project" value="UniProtKB-KW"/>
</dbReference>
<dbReference type="PANTHER" id="PTHR30349:SF41">
    <property type="entry name" value="INTEGRASE_RECOMBINASE PROTEIN MJ0367-RELATED"/>
    <property type="match status" value="1"/>
</dbReference>
<accession>A0A1Q8QIM9</accession>
<comment type="caution">
    <text evidence="5">The sequence shown here is derived from an EMBL/GenBank/DDBJ whole genome shotgun (WGS) entry which is preliminary data.</text>
</comment>
<dbReference type="PROSITE" id="PS51898">
    <property type="entry name" value="TYR_RECOMBINASE"/>
    <property type="match status" value="1"/>
</dbReference>
<feature type="domain" description="Tyr recombinase" evidence="4">
    <location>
        <begin position="106"/>
        <end position="266"/>
    </location>
</feature>
<evidence type="ECO:0000256" key="1">
    <source>
        <dbReference type="ARBA" id="ARBA00008857"/>
    </source>
</evidence>
<dbReference type="RefSeq" id="WP_075366985.1">
    <property type="nucleotide sequence ID" value="NZ_MLBF01000062.1"/>
</dbReference>
<keyword evidence="6" id="KW-1185">Reference proteome</keyword>
<dbReference type="SUPFAM" id="SSF56349">
    <property type="entry name" value="DNA breaking-rejoining enzymes"/>
    <property type="match status" value="1"/>
</dbReference>
<evidence type="ECO:0000259" key="4">
    <source>
        <dbReference type="PROSITE" id="PS51898"/>
    </source>
</evidence>
<dbReference type="PANTHER" id="PTHR30349">
    <property type="entry name" value="PHAGE INTEGRASE-RELATED"/>
    <property type="match status" value="1"/>
</dbReference>
<dbReference type="GO" id="GO:0015074">
    <property type="term" value="P:DNA integration"/>
    <property type="evidence" value="ECO:0007669"/>
    <property type="project" value="InterPro"/>
</dbReference>
<comment type="similarity">
    <text evidence="1">Belongs to the 'phage' integrase family.</text>
</comment>
<evidence type="ECO:0000313" key="6">
    <source>
        <dbReference type="Proteomes" id="UP000186102"/>
    </source>
</evidence>
<protein>
    <submittedName>
        <fullName evidence="5">Putative integrase/recombinase</fullName>
    </submittedName>
</protein>
<dbReference type="OrthoDB" id="9766545at2"/>
<dbReference type="InterPro" id="IPR002104">
    <property type="entry name" value="Integrase_catalytic"/>
</dbReference>
<dbReference type="Pfam" id="PF00589">
    <property type="entry name" value="Phage_integrase"/>
    <property type="match status" value="1"/>
</dbReference>
<proteinExistence type="inferred from homology"/>
<dbReference type="InterPro" id="IPR013762">
    <property type="entry name" value="Integrase-like_cat_sf"/>
</dbReference>
<dbReference type="Proteomes" id="UP000186102">
    <property type="component" value="Unassembled WGS sequence"/>
</dbReference>
<keyword evidence="2" id="KW-0238">DNA-binding</keyword>
<dbReference type="GO" id="GO:0003677">
    <property type="term" value="F:DNA binding"/>
    <property type="evidence" value="ECO:0007669"/>
    <property type="project" value="UniProtKB-KW"/>
</dbReference>
<reference evidence="5 6" key="1">
    <citation type="submission" date="2016-09" db="EMBL/GenBank/DDBJ databases">
        <title>Complete genome of Desulfosporosinus sp. OL.</title>
        <authorList>
            <person name="Mardanov A."/>
            <person name="Beletsky A."/>
            <person name="Panova A."/>
            <person name="Karnachuk O."/>
            <person name="Ravin N."/>
        </authorList>
    </citation>
    <scope>NUCLEOTIDE SEQUENCE [LARGE SCALE GENOMIC DNA]</scope>
    <source>
        <strain evidence="5 6">OL</strain>
    </source>
</reference>
<organism evidence="5 6">
    <name type="scientific">Desulfosporosinus metallidurans</name>
    <dbReference type="NCBI Taxonomy" id="1888891"/>
    <lineage>
        <taxon>Bacteria</taxon>
        <taxon>Bacillati</taxon>
        <taxon>Bacillota</taxon>
        <taxon>Clostridia</taxon>
        <taxon>Eubacteriales</taxon>
        <taxon>Desulfitobacteriaceae</taxon>
        <taxon>Desulfosporosinus</taxon>
    </lineage>
</organism>
<dbReference type="Gene3D" id="1.10.443.10">
    <property type="entry name" value="Intergrase catalytic core"/>
    <property type="match status" value="1"/>
</dbReference>
<name>A0A1Q8QIM9_9FIRM</name>
<dbReference type="InterPro" id="IPR011010">
    <property type="entry name" value="DNA_brk_join_enz"/>
</dbReference>
<dbReference type="AlphaFoldDB" id="A0A1Q8QIM9"/>
<gene>
    <name evidence="5" type="ORF">DSOL_4688</name>
</gene>
<dbReference type="InterPro" id="IPR050090">
    <property type="entry name" value="Tyrosine_recombinase_XerCD"/>
</dbReference>
<dbReference type="EMBL" id="MLBF01000062">
    <property type="protein sequence ID" value="OLN27176.1"/>
    <property type="molecule type" value="Genomic_DNA"/>
</dbReference>
<sequence length="266" mass="31625">MNPSFESRFAGQMQDMIQFKKSLGYADNSYVGYLLNFDRFCMENYPDASVLTKEIVMDWGRKKQNQKPESVIRKIIALREFARYLNSVGDNAYVAPLEMFGRRKPFVPYIYTDEELTAFFRASDRIPEDKRSPYRHLVVPVMFRLLYCCGLRPSEARHLHCSEFDLDAGILHIKETKRHKDRTVPVAPGMLELCRKYHSLTNLAYKDREYFFKNPNGDIYPENWLQRHFWRCWKIAGITSFHGSTPRIYDFRYPNLNKIQTFFKYA</sequence>
<dbReference type="STRING" id="1888891.DSOL_4688"/>